<dbReference type="AlphaFoldDB" id="A0A4R7FQR7"/>
<dbReference type="PANTHER" id="PTHR30093:SF44">
    <property type="entry name" value="TYPE II SECRETION SYSTEM CORE PROTEIN G"/>
    <property type="match status" value="1"/>
</dbReference>
<dbReference type="SUPFAM" id="SSF54523">
    <property type="entry name" value="Pili subunits"/>
    <property type="match status" value="1"/>
</dbReference>
<evidence type="ECO:0000256" key="5">
    <source>
        <dbReference type="ARBA" id="ARBA00023136"/>
    </source>
</evidence>
<keyword evidence="3 6" id="KW-0812">Transmembrane</keyword>
<comment type="caution">
    <text evidence="7">The sequence shown here is derived from an EMBL/GenBank/DDBJ whole genome shotgun (WGS) entry which is preliminary data.</text>
</comment>
<feature type="transmembrane region" description="Helical" evidence="6">
    <location>
        <begin position="12"/>
        <end position="33"/>
    </location>
</feature>
<keyword evidence="8" id="KW-1185">Reference proteome</keyword>
<name>A0A4R7FQR7_9MICO</name>
<dbReference type="Gene3D" id="3.30.700.10">
    <property type="entry name" value="Glycoprotein, Type 4 Pilin"/>
    <property type="match status" value="1"/>
</dbReference>
<keyword evidence="4 6" id="KW-1133">Transmembrane helix</keyword>
<dbReference type="NCBIfam" id="TIGR02532">
    <property type="entry name" value="IV_pilin_GFxxxE"/>
    <property type="match status" value="1"/>
</dbReference>
<sequence length="144" mass="15385">MGDARHRRDRFDAGFTLIELVVVIMIIGILVGVSAPSYVGLVKGVRESATQADLGSDRSALVAYGIDSNGVFPQKSNLDTSTGSLLAGYGWQKSMETQQLDYFPSVTRTSWCLQGTSVTGTVFRVSPRNPTLAGTCSALGESNY</sequence>
<dbReference type="EMBL" id="SOAM01000001">
    <property type="protein sequence ID" value="TDS80103.1"/>
    <property type="molecule type" value="Genomic_DNA"/>
</dbReference>
<dbReference type="GO" id="GO:0015628">
    <property type="term" value="P:protein secretion by the type II secretion system"/>
    <property type="evidence" value="ECO:0007669"/>
    <property type="project" value="InterPro"/>
</dbReference>
<evidence type="ECO:0000256" key="4">
    <source>
        <dbReference type="ARBA" id="ARBA00022989"/>
    </source>
</evidence>
<reference evidence="7 8" key="1">
    <citation type="submission" date="2019-03" db="EMBL/GenBank/DDBJ databases">
        <title>Genomic Encyclopedia of Archaeal and Bacterial Type Strains, Phase II (KMG-II): from individual species to whole genera.</title>
        <authorList>
            <person name="Goeker M."/>
        </authorList>
    </citation>
    <scope>NUCLEOTIDE SEQUENCE [LARGE SCALE GENOMIC DNA]</scope>
    <source>
        <strain evidence="7 8">DSM 24782</strain>
    </source>
</reference>
<comment type="subcellular location">
    <subcellularLocation>
        <location evidence="1">Membrane</location>
        <topology evidence="1">Single-pass membrane protein</topology>
    </subcellularLocation>
</comment>
<dbReference type="PRINTS" id="PR00813">
    <property type="entry name" value="BCTERIALGSPG"/>
</dbReference>
<evidence type="ECO:0000256" key="2">
    <source>
        <dbReference type="ARBA" id="ARBA00022481"/>
    </source>
</evidence>
<dbReference type="InterPro" id="IPR012902">
    <property type="entry name" value="N_methyl_site"/>
</dbReference>
<dbReference type="GO" id="GO:0015627">
    <property type="term" value="C:type II protein secretion system complex"/>
    <property type="evidence" value="ECO:0007669"/>
    <property type="project" value="InterPro"/>
</dbReference>
<dbReference type="InterPro" id="IPR000983">
    <property type="entry name" value="Bac_GSPG_pilin"/>
</dbReference>
<dbReference type="InterPro" id="IPR045584">
    <property type="entry name" value="Pilin-like"/>
</dbReference>
<evidence type="ECO:0000256" key="6">
    <source>
        <dbReference type="SAM" id="Phobius"/>
    </source>
</evidence>
<dbReference type="Pfam" id="PF07963">
    <property type="entry name" value="N_methyl"/>
    <property type="match status" value="1"/>
</dbReference>
<organism evidence="7 8">
    <name type="scientific">Amnibacterium kyonggiense</name>
    <dbReference type="NCBI Taxonomy" id="595671"/>
    <lineage>
        <taxon>Bacteria</taxon>
        <taxon>Bacillati</taxon>
        <taxon>Actinomycetota</taxon>
        <taxon>Actinomycetes</taxon>
        <taxon>Micrococcales</taxon>
        <taxon>Microbacteriaceae</taxon>
        <taxon>Amnibacterium</taxon>
    </lineage>
</organism>
<dbReference type="PANTHER" id="PTHR30093">
    <property type="entry name" value="GENERAL SECRETION PATHWAY PROTEIN G"/>
    <property type="match status" value="1"/>
</dbReference>
<protein>
    <submittedName>
        <fullName evidence="7">Prepilin-type N-terminal cleavage/methylation domain-containing protein</fullName>
    </submittedName>
</protein>
<accession>A0A4R7FQR7</accession>
<evidence type="ECO:0000313" key="7">
    <source>
        <dbReference type="EMBL" id="TDS80103.1"/>
    </source>
</evidence>
<proteinExistence type="predicted"/>
<dbReference type="PROSITE" id="PS00409">
    <property type="entry name" value="PROKAR_NTER_METHYL"/>
    <property type="match status" value="1"/>
</dbReference>
<dbReference type="GO" id="GO:0016020">
    <property type="term" value="C:membrane"/>
    <property type="evidence" value="ECO:0007669"/>
    <property type="project" value="UniProtKB-SubCell"/>
</dbReference>
<gene>
    <name evidence="7" type="ORF">CLV52_0656</name>
</gene>
<dbReference type="RefSeq" id="WP_133764799.1">
    <property type="nucleotide sequence ID" value="NZ_BAAARP010000001.1"/>
</dbReference>
<keyword evidence="5 6" id="KW-0472">Membrane</keyword>
<evidence type="ECO:0000256" key="1">
    <source>
        <dbReference type="ARBA" id="ARBA00004167"/>
    </source>
</evidence>
<evidence type="ECO:0000256" key="3">
    <source>
        <dbReference type="ARBA" id="ARBA00022692"/>
    </source>
</evidence>
<evidence type="ECO:0000313" key="8">
    <source>
        <dbReference type="Proteomes" id="UP000295344"/>
    </source>
</evidence>
<dbReference type="Proteomes" id="UP000295344">
    <property type="component" value="Unassembled WGS sequence"/>
</dbReference>
<keyword evidence="2" id="KW-0488">Methylation</keyword>